<evidence type="ECO:0000256" key="1">
    <source>
        <dbReference type="ARBA" id="ARBA00004651"/>
    </source>
</evidence>
<dbReference type="PANTHER" id="PTHR23517:SF13">
    <property type="entry name" value="MAJOR FACILITATOR SUPERFAMILY MFS_1"/>
    <property type="match status" value="1"/>
</dbReference>
<dbReference type="InterPro" id="IPR050171">
    <property type="entry name" value="MFS_Transporters"/>
</dbReference>
<feature type="transmembrane region" description="Helical" evidence="8">
    <location>
        <begin position="374"/>
        <end position="398"/>
    </location>
</feature>
<dbReference type="PROSITE" id="PS50850">
    <property type="entry name" value="MFS"/>
    <property type="match status" value="1"/>
</dbReference>
<gene>
    <name evidence="10" type="ORF">BANT10_00870</name>
</gene>
<feature type="transmembrane region" description="Helical" evidence="8">
    <location>
        <begin position="312"/>
        <end position="334"/>
    </location>
</feature>
<keyword evidence="11" id="KW-1185">Reference proteome</keyword>
<dbReference type="Gene3D" id="1.20.1250.20">
    <property type="entry name" value="MFS general substrate transporter like domains"/>
    <property type="match status" value="1"/>
</dbReference>
<keyword evidence="3" id="KW-1003">Cell membrane</keyword>
<feature type="transmembrane region" description="Helical" evidence="8">
    <location>
        <begin position="21"/>
        <end position="46"/>
    </location>
</feature>
<sequence length="427" mass="44439">MLAPRLQALMPSLRRLGRTGAFWTSASVLALVLWSSGAPSVLYPIYAQKWELSSAVVTLVFASYQLALIVVLPLFGNLSDQFGRRLVMIWGVALIAASAIVFAIAPNVAFLFLGRVLQGAGSGLAMGAATASLVENNMTGNSRLASSLATVSTAAGLTLALVFSGVLARFAPMPLFWSYILLLALTVIAIITLALTPHDRPTHTHRWRPQAPRLLPELRLSFSIATLSVALAYCAGAIFLSLGAHMIGQFAGTSDAALAGLLLGCSSATIGVTGLFLSRLRPHVSLLVGTLLTIVSLALMAAAAAFGSIGLFLAWCIVGGVAYSFTFTGGLGVINQAAPVRHRGSTLCLLYLVAYTLQAATAIGMGALATASTLGTAVGVAAATITGFCLVVLVLSFVDARARRRKSKSSTSQVERVEHSPCPQAPN</sequence>
<evidence type="ECO:0000256" key="5">
    <source>
        <dbReference type="ARBA" id="ARBA00022989"/>
    </source>
</evidence>
<evidence type="ECO:0000256" key="8">
    <source>
        <dbReference type="SAM" id="Phobius"/>
    </source>
</evidence>
<feature type="region of interest" description="Disordered" evidence="7">
    <location>
        <begin position="408"/>
        <end position="427"/>
    </location>
</feature>
<organism evidence="10 11">
    <name type="scientific">Brevibacterium antiquum</name>
    <dbReference type="NCBI Taxonomy" id="234835"/>
    <lineage>
        <taxon>Bacteria</taxon>
        <taxon>Bacillati</taxon>
        <taxon>Actinomycetota</taxon>
        <taxon>Actinomycetes</taxon>
        <taxon>Micrococcales</taxon>
        <taxon>Brevibacteriaceae</taxon>
        <taxon>Brevibacterium</taxon>
    </lineage>
</organism>
<evidence type="ECO:0000313" key="11">
    <source>
        <dbReference type="Proteomes" id="UP000234342"/>
    </source>
</evidence>
<reference evidence="11" key="1">
    <citation type="submission" date="2017-03" db="EMBL/GenBank/DDBJ databases">
        <authorList>
            <person name="Monnet C."/>
        </authorList>
    </citation>
    <scope>NUCLEOTIDE SEQUENCE [LARGE SCALE GENOMIC DNA]</scope>
    <source>
        <strain evidence="11">P10</strain>
    </source>
</reference>
<evidence type="ECO:0000256" key="7">
    <source>
        <dbReference type="SAM" id="MobiDB-lite"/>
    </source>
</evidence>
<feature type="transmembrane region" description="Helical" evidence="8">
    <location>
        <begin position="146"/>
        <end position="170"/>
    </location>
</feature>
<evidence type="ECO:0000256" key="6">
    <source>
        <dbReference type="ARBA" id="ARBA00023136"/>
    </source>
</evidence>
<dbReference type="InterPro" id="IPR020846">
    <property type="entry name" value="MFS_dom"/>
</dbReference>
<dbReference type="GO" id="GO:0005886">
    <property type="term" value="C:plasma membrane"/>
    <property type="evidence" value="ECO:0007669"/>
    <property type="project" value="UniProtKB-SubCell"/>
</dbReference>
<feature type="transmembrane region" description="Helical" evidence="8">
    <location>
        <begin position="116"/>
        <end position="134"/>
    </location>
</feature>
<keyword evidence="2" id="KW-0813">Transport</keyword>
<name>A0A2H1IH08_9MICO</name>
<evidence type="ECO:0000259" key="9">
    <source>
        <dbReference type="PROSITE" id="PS50850"/>
    </source>
</evidence>
<dbReference type="RefSeq" id="WP_233429269.1">
    <property type="nucleotide sequence ID" value="NZ_FXZE01000003.1"/>
</dbReference>
<proteinExistence type="predicted"/>
<comment type="subcellular location">
    <subcellularLocation>
        <location evidence="1">Cell membrane</location>
        <topology evidence="1">Multi-pass membrane protein</topology>
    </subcellularLocation>
</comment>
<dbReference type="SUPFAM" id="SSF103473">
    <property type="entry name" value="MFS general substrate transporter"/>
    <property type="match status" value="1"/>
</dbReference>
<dbReference type="InterPro" id="IPR036259">
    <property type="entry name" value="MFS_trans_sf"/>
</dbReference>
<protein>
    <submittedName>
        <fullName evidence="10">Predicted arabinose efflux permease, MFS family</fullName>
    </submittedName>
</protein>
<dbReference type="GO" id="GO:0022857">
    <property type="term" value="F:transmembrane transporter activity"/>
    <property type="evidence" value="ECO:0007669"/>
    <property type="project" value="InterPro"/>
</dbReference>
<feature type="transmembrane region" description="Helical" evidence="8">
    <location>
        <begin position="87"/>
        <end position="110"/>
    </location>
</feature>
<keyword evidence="4 8" id="KW-0812">Transmembrane</keyword>
<feature type="transmembrane region" description="Helical" evidence="8">
    <location>
        <begin position="346"/>
        <end position="368"/>
    </location>
</feature>
<dbReference type="InterPro" id="IPR011701">
    <property type="entry name" value="MFS"/>
</dbReference>
<evidence type="ECO:0000256" key="3">
    <source>
        <dbReference type="ARBA" id="ARBA00022475"/>
    </source>
</evidence>
<keyword evidence="6 8" id="KW-0472">Membrane</keyword>
<keyword evidence="5 8" id="KW-1133">Transmembrane helix</keyword>
<feature type="transmembrane region" description="Helical" evidence="8">
    <location>
        <begin position="52"/>
        <end position="75"/>
    </location>
</feature>
<dbReference type="PANTHER" id="PTHR23517">
    <property type="entry name" value="RESISTANCE PROTEIN MDTM, PUTATIVE-RELATED-RELATED"/>
    <property type="match status" value="1"/>
</dbReference>
<feature type="domain" description="Major facilitator superfamily (MFS) profile" evidence="9">
    <location>
        <begin position="1"/>
        <end position="404"/>
    </location>
</feature>
<feature type="transmembrane region" description="Helical" evidence="8">
    <location>
        <begin position="176"/>
        <end position="197"/>
    </location>
</feature>
<accession>A0A2H1IH08</accession>
<dbReference type="EMBL" id="FXZE01000003">
    <property type="protein sequence ID" value="SMX74431.1"/>
    <property type="molecule type" value="Genomic_DNA"/>
</dbReference>
<feature type="transmembrane region" description="Helical" evidence="8">
    <location>
        <begin position="218"/>
        <end position="244"/>
    </location>
</feature>
<dbReference type="AlphaFoldDB" id="A0A2H1IH08"/>
<evidence type="ECO:0000256" key="4">
    <source>
        <dbReference type="ARBA" id="ARBA00022692"/>
    </source>
</evidence>
<feature type="transmembrane region" description="Helical" evidence="8">
    <location>
        <begin position="256"/>
        <end position="277"/>
    </location>
</feature>
<evidence type="ECO:0000313" key="10">
    <source>
        <dbReference type="EMBL" id="SMX74431.1"/>
    </source>
</evidence>
<dbReference type="Pfam" id="PF07690">
    <property type="entry name" value="MFS_1"/>
    <property type="match status" value="1"/>
</dbReference>
<dbReference type="Proteomes" id="UP000234342">
    <property type="component" value="Unassembled WGS sequence"/>
</dbReference>
<feature type="transmembrane region" description="Helical" evidence="8">
    <location>
        <begin position="284"/>
        <end position="306"/>
    </location>
</feature>
<evidence type="ECO:0000256" key="2">
    <source>
        <dbReference type="ARBA" id="ARBA00022448"/>
    </source>
</evidence>